<name>A0A380S5A1_FIBSU</name>
<dbReference type="InterPro" id="IPR003959">
    <property type="entry name" value="ATPase_AAA_core"/>
</dbReference>
<dbReference type="AlphaFoldDB" id="A0A380S5A1"/>
<evidence type="ECO:0000256" key="3">
    <source>
        <dbReference type="ARBA" id="ARBA00022840"/>
    </source>
</evidence>
<keyword evidence="3" id="KW-0067">ATP-binding</keyword>
<evidence type="ECO:0000313" key="6">
    <source>
        <dbReference type="Proteomes" id="UP000255423"/>
    </source>
</evidence>
<reference evidence="5 6" key="1">
    <citation type="submission" date="2017-08" db="EMBL/GenBank/DDBJ databases">
        <authorList>
            <person name="de Groot N.N."/>
        </authorList>
    </citation>
    <scope>NUCLEOTIDE SEQUENCE [LARGE SCALE GENOMIC DNA]</scope>
    <source>
        <strain evidence="5 6">HM2</strain>
    </source>
</reference>
<proteinExistence type="inferred from homology"/>
<dbReference type="Proteomes" id="UP000255423">
    <property type="component" value="Unassembled WGS sequence"/>
</dbReference>
<feature type="domain" description="AAA+ ATPase" evidence="4">
    <location>
        <begin position="322"/>
        <end position="448"/>
    </location>
</feature>
<protein>
    <submittedName>
        <fullName evidence="5">AAA+-type ATPase, SpoVK/Ycf46/Vps4 family</fullName>
    </submittedName>
</protein>
<dbReference type="CDD" id="cd19481">
    <property type="entry name" value="RecA-like_protease"/>
    <property type="match status" value="1"/>
</dbReference>
<evidence type="ECO:0000259" key="4">
    <source>
        <dbReference type="SMART" id="SM00382"/>
    </source>
</evidence>
<gene>
    <name evidence="5" type="ORF">SAMN05661053_1486</name>
</gene>
<organism evidence="5 6">
    <name type="scientific">Fibrobacter succinogenes</name>
    <name type="common">Bacteroides succinogenes</name>
    <dbReference type="NCBI Taxonomy" id="833"/>
    <lineage>
        <taxon>Bacteria</taxon>
        <taxon>Pseudomonadati</taxon>
        <taxon>Fibrobacterota</taxon>
        <taxon>Fibrobacteria</taxon>
        <taxon>Fibrobacterales</taxon>
        <taxon>Fibrobacteraceae</taxon>
        <taxon>Fibrobacter</taxon>
    </lineage>
</organism>
<dbReference type="GO" id="GO:0005524">
    <property type="term" value="F:ATP binding"/>
    <property type="evidence" value="ECO:0007669"/>
    <property type="project" value="UniProtKB-KW"/>
</dbReference>
<keyword evidence="2" id="KW-0547">Nucleotide-binding</keyword>
<dbReference type="RefSeq" id="WP_109572678.1">
    <property type="nucleotide sequence ID" value="NZ_UHJL01000002.1"/>
</dbReference>
<comment type="similarity">
    <text evidence="1">Belongs to the AAA ATPase family.</text>
</comment>
<sequence length="777" mass="89174">MRENYFGRVLNSLNTECTRKNFELDFVTLKSYEYWIRMMRICKSYPDADDCIAIISKERASRVLKDLSEHFEKLNAEEDSLPINAKKRFIKESNGNYAGKRLRCNEESEEMSVAYQRRQMAVVRFNDVIDRSCSVREITDFVRNYLCGEGIFDQQSQKVFYDSIVRELLSFLEENKDVHDAYYKRLEIVQKSFNLTDDEMEIMMFSWIFFNKEQCSSLLEMIGSRRFRGAVLPDIFPQLYPDVDFENAVSNKGTLKQMGILDEDLDISKRIGMFLDGHSGNDLDSLYFRVYEGDSVPFKKLCNNNPKVELAFNMIKHAKVGEGLNLFFYGVEGTGKTELAKAIAKKLNRPLVLTNISIVGEHRESKENSVVRSRMGSILYAATKFQKKKAILLVDESDVILNCCEKGSLNFFLEQIKVPVIWISNTTRWIENSTLRRFNYSIHFDRPDAEKRLQVWESVVSEHSASSIIPQEVVKRFSEELQITAGGITQAIVGAKKLMESGCKIDPIKAIRTIAEAQSELLGLDMVYANRDKESRSPTYLLDALNIDADMKNVLKVMSAFDEKWKQMQDGDRPDSLNMLLYGAPGTGKTEFAKHIARTLGRKLIIKRTSDLLNSYVGETEKAIRKMFKEAEESKAILFLDEADSLIRDRSGASHNWEVTQVNEMLTQMENFKGIFIAATNFEGELDTASRRRFALKVKFGYLKSEGIESLWHGFFPNVQMPEAVKNLRMLTPGDFNAVYSTLRFYDASELTADRIMNSLKSEIAYKDSREGRTMGL</sequence>
<evidence type="ECO:0000256" key="1">
    <source>
        <dbReference type="ARBA" id="ARBA00006914"/>
    </source>
</evidence>
<dbReference type="CDD" id="cd00009">
    <property type="entry name" value="AAA"/>
    <property type="match status" value="1"/>
</dbReference>
<dbReference type="SUPFAM" id="SSF52540">
    <property type="entry name" value="P-loop containing nucleoside triphosphate hydrolases"/>
    <property type="match status" value="2"/>
</dbReference>
<dbReference type="EMBL" id="UHJL01000002">
    <property type="protein sequence ID" value="SUQ24094.1"/>
    <property type="molecule type" value="Genomic_DNA"/>
</dbReference>
<accession>A0A380S5A1</accession>
<dbReference type="GO" id="GO:0016887">
    <property type="term" value="F:ATP hydrolysis activity"/>
    <property type="evidence" value="ECO:0007669"/>
    <property type="project" value="InterPro"/>
</dbReference>
<evidence type="ECO:0000313" key="5">
    <source>
        <dbReference type="EMBL" id="SUQ24094.1"/>
    </source>
</evidence>
<dbReference type="SMART" id="SM00382">
    <property type="entry name" value="AAA"/>
    <property type="match status" value="2"/>
</dbReference>
<dbReference type="InterPro" id="IPR003593">
    <property type="entry name" value="AAA+_ATPase"/>
</dbReference>
<evidence type="ECO:0000256" key="2">
    <source>
        <dbReference type="ARBA" id="ARBA00022741"/>
    </source>
</evidence>
<feature type="domain" description="AAA+ ATPase" evidence="4">
    <location>
        <begin position="575"/>
        <end position="700"/>
    </location>
</feature>
<dbReference type="InterPro" id="IPR027417">
    <property type="entry name" value="P-loop_NTPase"/>
</dbReference>
<dbReference type="PANTHER" id="PTHR23073">
    <property type="entry name" value="26S PROTEASOME REGULATORY SUBUNIT"/>
    <property type="match status" value="1"/>
</dbReference>
<dbReference type="Pfam" id="PF00004">
    <property type="entry name" value="AAA"/>
    <property type="match status" value="2"/>
</dbReference>
<dbReference type="Gene3D" id="3.40.50.300">
    <property type="entry name" value="P-loop containing nucleotide triphosphate hydrolases"/>
    <property type="match status" value="2"/>
</dbReference>
<dbReference type="InterPro" id="IPR050221">
    <property type="entry name" value="26S_Proteasome_ATPase"/>
</dbReference>